<name>A0A930XX92_9GAMM</name>
<reference evidence="1" key="1">
    <citation type="submission" date="2020-10" db="EMBL/GenBank/DDBJ databases">
        <title>An improved Amphimedon queenslandica hologenome assembly reveals how three proteobacterial symbionts can extend the metabolic phenotypic of their marine sponge host.</title>
        <authorList>
            <person name="Degnan B."/>
            <person name="Degnan S."/>
            <person name="Xiang X."/>
        </authorList>
    </citation>
    <scope>NUCLEOTIDE SEQUENCE</scope>
    <source>
        <strain evidence="1">AqS2</strain>
    </source>
</reference>
<proteinExistence type="predicted"/>
<dbReference type="Pfam" id="PF03966">
    <property type="entry name" value="Trm112p"/>
    <property type="match status" value="1"/>
</dbReference>
<protein>
    <submittedName>
        <fullName evidence="1">Trm112 family protein</fullName>
    </submittedName>
</protein>
<sequence length="64" mass="6651">MTDAPGKPDLLDILACPECKGPLKRIDGGKKLLCPACHLAYPVTADGVPVLLSEEAENHEPGAA</sequence>
<evidence type="ECO:0000313" key="1">
    <source>
        <dbReference type="EMBL" id="MBF2735862.1"/>
    </source>
</evidence>
<dbReference type="EMBL" id="JADHEI010000053">
    <property type="protein sequence ID" value="MBF2735862.1"/>
    <property type="molecule type" value="Genomic_DNA"/>
</dbReference>
<dbReference type="SUPFAM" id="SSF158997">
    <property type="entry name" value="Trm112p-like"/>
    <property type="match status" value="1"/>
</dbReference>
<gene>
    <name evidence="1" type="ORF">ISN26_07330</name>
</gene>
<keyword evidence="2" id="KW-1185">Reference proteome</keyword>
<dbReference type="InterPro" id="IPR005651">
    <property type="entry name" value="Trm112-like"/>
</dbReference>
<accession>A0A930XX92</accession>
<dbReference type="Proteomes" id="UP000604381">
    <property type="component" value="Unassembled WGS sequence"/>
</dbReference>
<evidence type="ECO:0000313" key="2">
    <source>
        <dbReference type="Proteomes" id="UP000604381"/>
    </source>
</evidence>
<dbReference type="Gene3D" id="2.20.25.10">
    <property type="match status" value="1"/>
</dbReference>
<dbReference type="AlphaFoldDB" id="A0A930XX92"/>
<comment type="caution">
    <text evidence="1">The sequence shown here is derived from an EMBL/GenBank/DDBJ whole genome shotgun (WGS) entry which is preliminary data.</text>
</comment>
<organism evidence="1 2">
    <name type="scientific">Candidatus Amphirhobacter heronislandensis</name>
    <dbReference type="NCBI Taxonomy" id="1732024"/>
    <lineage>
        <taxon>Bacteria</taxon>
        <taxon>Pseudomonadati</taxon>
        <taxon>Pseudomonadota</taxon>
        <taxon>Gammaproteobacteria</taxon>
        <taxon>Candidatus Tethybacterales</taxon>
        <taxon>Candidatus Tethybacteraceae</taxon>
        <taxon>Candidatus Amphirhobacter</taxon>
    </lineage>
</organism>